<dbReference type="FunFam" id="3.80.10.10:FF:000451">
    <property type="entry name" value="EIN3-binding F-box protein 1"/>
    <property type="match status" value="1"/>
</dbReference>
<dbReference type="PANTHER" id="PTHR13318">
    <property type="entry name" value="PARTNER OF PAIRED, ISOFORM B-RELATED"/>
    <property type="match status" value="1"/>
</dbReference>
<evidence type="ECO:0000256" key="1">
    <source>
        <dbReference type="ARBA" id="ARBA00004123"/>
    </source>
</evidence>
<dbReference type="InterPro" id="IPR036047">
    <property type="entry name" value="F-box-like_dom_sf"/>
</dbReference>
<name>A0AAP0EUY8_9MAGN</name>
<evidence type="ECO:0000313" key="7">
    <source>
        <dbReference type="EMBL" id="KAK9098750.1"/>
    </source>
</evidence>
<dbReference type="GO" id="GO:0009873">
    <property type="term" value="P:ethylene-activated signaling pathway"/>
    <property type="evidence" value="ECO:0007669"/>
    <property type="project" value="UniProtKB-KW"/>
</dbReference>
<evidence type="ECO:0000313" key="8">
    <source>
        <dbReference type="Proteomes" id="UP001420932"/>
    </source>
</evidence>
<dbReference type="FunFam" id="3.80.10.10:FF:000595">
    <property type="entry name" value="EIN3-binding F-box protein 1"/>
    <property type="match status" value="1"/>
</dbReference>
<proteinExistence type="predicted"/>
<keyword evidence="3" id="KW-0936">Ethylene signaling pathway</keyword>
<protein>
    <recommendedName>
        <fullName evidence="6">F-box domain-containing protein</fullName>
    </recommendedName>
</protein>
<gene>
    <name evidence="7" type="ORF">Syun_025795</name>
</gene>
<evidence type="ECO:0000256" key="3">
    <source>
        <dbReference type="ARBA" id="ARBA00022745"/>
    </source>
</evidence>
<keyword evidence="4" id="KW-0833">Ubl conjugation pathway</keyword>
<feature type="domain" description="F-box" evidence="6">
    <location>
        <begin position="73"/>
        <end position="114"/>
    </location>
</feature>
<comment type="pathway">
    <text evidence="2">Protein modification; protein ubiquitination.</text>
</comment>
<keyword evidence="8" id="KW-1185">Reference proteome</keyword>
<evidence type="ECO:0000256" key="4">
    <source>
        <dbReference type="ARBA" id="ARBA00022786"/>
    </source>
</evidence>
<dbReference type="InterPro" id="IPR057207">
    <property type="entry name" value="FBXL15_LRR"/>
</dbReference>
<keyword evidence="5" id="KW-0539">Nucleus</keyword>
<dbReference type="GO" id="GO:0010105">
    <property type="term" value="P:negative regulation of ethylene-activated signaling pathway"/>
    <property type="evidence" value="ECO:0007669"/>
    <property type="project" value="UniProtKB-ARBA"/>
</dbReference>
<dbReference type="SMART" id="SM00256">
    <property type="entry name" value="FBOX"/>
    <property type="match status" value="1"/>
</dbReference>
<dbReference type="EMBL" id="JBBNAF010000011">
    <property type="protein sequence ID" value="KAK9098750.1"/>
    <property type="molecule type" value="Genomic_DNA"/>
</dbReference>
<reference evidence="7 8" key="1">
    <citation type="submission" date="2024-01" db="EMBL/GenBank/DDBJ databases">
        <title>Genome assemblies of Stephania.</title>
        <authorList>
            <person name="Yang L."/>
        </authorList>
    </citation>
    <scope>NUCLEOTIDE SEQUENCE [LARGE SCALE GENOMIC DNA]</scope>
    <source>
        <strain evidence="7">YNDBR</strain>
        <tissue evidence="7">Leaf</tissue>
    </source>
</reference>
<comment type="caution">
    <text evidence="7">The sequence shown here is derived from an EMBL/GenBank/DDBJ whole genome shotgun (WGS) entry which is preliminary data.</text>
</comment>
<dbReference type="SUPFAM" id="SSF81383">
    <property type="entry name" value="F-box domain"/>
    <property type="match status" value="1"/>
</dbReference>
<dbReference type="GO" id="GO:0019005">
    <property type="term" value="C:SCF ubiquitin ligase complex"/>
    <property type="evidence" value="ECO:0007669"/>
    <property type="project" value="TreeGrafter"/>
</dbReference>
<dbReference type="Pfam" id="PF25372">
    <property type="entry name" value="DUF7885"/>
    <property type="match status" value="2"/>
</dbReference>
<dbReference type="PANTHER" id="PTHR13318:SF105">
    <property type="entry name" value="F-BOX_LRR-REPEAT PROTEIN 3"/>
    <property type="match status" value="1"/>
</dbReference>
<dbReference type="InterPro" id="IPR001810">
    <property type="entry name" value="F-box_dom"/>
</dbReference>
<dbReference type="InterPro" id="IPR032675">
    <property type="entry name" value="LRR_dom_sf"/>
</dbReference>
<dbReference type="AlphaFoldDB" id="A0AAP0EUY8"/>
<comment type="subcellular location">
    <subcellularLocation>
        <location evidence="1">Nucleus</location>
    </subcellularLocation>
</comment>
<dbReference type="Proteomes" id="UP001420932">
    <property type="component" value="Unassembled WGS sequence"/>
</dbReference>
<evidence type="ECO:0000256" key="2">
    <source>
        <dbReference type="ARBA" id="ARBA00004906"/>
    </source>
</evidence>
<sequence>MPALLNFRGNDEFRSKHGSLFGNPMDASLLLSLGQHVDLYIPPCKRSRVTAPFLVKREIVEQQQPKKPSIDVLPDECLYEILRRLPGALERGACASVSKQWLMLLSSIHSTQVFNCHKSTKIGTAERGLVVSSKSNECELISGDDSHEEGIENEGYLSRCLEGKKATDVRLAAIAVGTATHGGLGKLTIRGTHSTRGVTNASLLAIARGCPYLKALTLWNVPSIGDEGLQEIASNCHMLEKLDLCQCPAISGKGLAAIAKGCPNLTSLTIDSCSNIDNEGLRAIGRHCPKLESVAIKNCRLIGDQGITTLLSSTQNTLLKIKLQDLEITDVSLAVLGHYGRAVTDVVLTNLHKVSERGFWVMGSAHGLHKLESFTVMSCGGLSDVGLEAVGNGCPNIKQLCMRKCASVSDRGMVAFAKNAQSLKSLQLEECHRVTQTGVVASISICKTNLKALSLVKCFGIKDDIPQFTMVSPCKSLRSLTIRSCPGFGSKSLAMVGKLCPQLQHVELSGLGQITDVGLLPLVENCEAGLVKVNLSGCLNLTDAVVCKIVVLHGETLQVLNLDGCRKISDGSLVAISKNCSVLNDLDVSKSGITDFGVIALCSAKQLSLEILSISGCSRVSDMSVPYLGNLGVHLAGLNIVDCILISRAAIDILVEQMWSCDVLS</sequence>
<dbReference type="Pfam" id="PF00646">
    <property type="entry name" value="F-box"/>
    <property type="match status" value="1"/>
</dbReference>
<dbReference type="GO" id="GO:0005634">
    <property type="term" value="C:nucleus"/>
    <property type="evidence" value="ECO:0007669"/>
    <property type="project" value="UniProtKB-SubCell"/>
</dbReference>
<dbReference type="SUPFAM" id="SSF52047">
    <property type="entry name" value="RNI-like"/>
    <property type="match status" value="2"/>
</dbReference>
<organism evidence="7 8">
    <name type="scientific">Stephania yunnanensis</name>
    <dbReference type="NCBI Taxonomy" id="152371"/>
    <lineage>
        <taxon>Eukaryota</taxon>
        <taxon>Viridiplantae</taxon>
        <taxon>Streptophyta</taxon>
        <taxon>Embryophyta</taxon>
        <taxon>Tracheophyta</taxon>
        <taxon>Spermatophyta</taxon>
        <taxon>Magnoliopsida</taxon>
        <taxon>Ranunculales</taxon>
        <taxon>Menispermaceae</taxon>
        <taxon>Menispermoideae</taxon>
        <taxon>Cissampelideae</taxon>
        <taxon>Stephania</taxon>
    </lineage>
</organism>
<accession>A0AAP0EUY8</accession>
<evidence type="ECO:0000259" key="6">
    <source>
        <dbReference type="SMART" id="SM00256"/>
    </source>
</evidence>
<dbReference type="InterPro" id="IPR006553">
    <property type="entry name" value="Leu-rich_rpt_Cys-con_subtyp"/>
</dbReference>
<dbReference type="GO" id="GO:0031146">
    <property type="term" value="P:SCF-dependent proteasomal ubiquitin-dependent protein catabolic process"/>
    <property type="evidence" value="ECO:0007669"/>
    <property type="project" value="TreeGrafter"/>
</dbReference>
<dbReference type="FunFam" id="3.80.10.10:FF:000473">
    <property type="entry name" value="EIN3-binding F-box protein 1"/>
    <property type="match status" value="1"/>
</dbReference>
<evidence type="ECO:0000256" key="5">
    <source>
        <dbReference type="ARBA" id="ARBA00023242"/>
    </source>
</evidence>
<dbReference type="Gene3D" id="3.80.10.10">
    <property type="entry name" value="Ribonuclease Inhibitor"/>
    <property type="match status" value="3"/>
</dbReference>
<dbReference type="SMART" id="SM00367">
    <property type="entry name" value="LRR_CC"/>
    <property type="match status" value="13"/>
</dbReference>